<dbReference type="Gene3D" id="1.10.357.10">
    <property type="entry name" value="Tetracycline Repressor, domain 2"/>
    <property type="match status" value="1"/>
</dbReference>
<sequence>MSTAAGLGTKGMPAQDRREEILVAAMREFAERGFAAVSMVSIAGRAGISKALVYQHFTSKDQLYAECLTALADPLLERLDDEMSSTTAPFAMPGNALRGLFGTLGPDRTAWRIIHDPTAPASGAVADLVHGYRNRIAAHADSGVRRFLDALGDTDERDIEALAGIWTAAVDAVMAWARAHPEESADDLTTRFTRLIDIVFSIGATR</sequence>
<evidence type="ECO:0000313" key="6">
    <source>
        <dbReference type="EMBL" id="OXR40767.1"/>
    </source>
</evidence>
<dbReference type="PROSITE" id="PS01081">
    <property type="entry name" value="HTH_TETR_1"/>
    <property type="match status" value="1"/>
</dbReference>
<dbReference type="EMBL" id="NGAF01000027">
    <property type="protein sequence ID" value="OXR40767.1"/>
    <property type="molecule type" value="Genomic_DNA"/>
</dbReference>
<name>A0A231GVW1_9NOCA</name>
<dbReference type="FunFam" id="1.10.10.60:FF:000141">
    <property type="entry name" value="TetR family transcriptional regulator"/>
    <property type="match status" value="1"/>
</dbReference>
<dbReference type="InterPro" id="IPR009057">
    <property type="entry name" value="Homeodomain-like_sf"/>
</dbReference>
<reference evidence="6 7" key="1">
    <citation type="submission" date="2017-07" db="EMBL/GenBank/DDBJ databases">
        <title>First draft Genome Sequence of Nocardia cerradoensis isolated from human infection.</title>
        <authorList>
            <person name="Carrasco G."/>
        </authorList>
    </citation>
    <scope>NUCLEOTIDE SEQUENCE [LARGE SCALE GENOMIC DNA]</scope>
    <source>
        <strain evidence="6 7">CNM20130759</strain>
    </source>
</reference>
<dbReference type="InterPro" id="IPR050109">
    <property type="entry name" value="HTH-type_TetR-like_transc_reg"/>
</dbReference>
<evidence type="ECO:0000256" key="1">
    <source>
        <dbReference type="ARBA" id="ARBA00023015"/>
    </source>
</evidence>
<dbReference type="PANTHER" id="PTHR30055:SF158">
    <property type="entry name" value="POSSIBLE TRANSCRIPTIONAL REGULATORY PROTEIN (PROBABLY TETR-FAMILY)"/>
    <property type="match status" value="1"/>
</dbReference>
<dbReference type="Proteomes" id="UP000215506">
    <property type="component" value="Unassembled WGS sequence"/>
</dbReference>
<comment type="caution">
    <text evidence="6">The sequence shown here is derived from an EMBL/GenBank/DDBJ whole genome shotgun (WGS) entry which is preliminary data.</text>
</comment>
<evidence type="ECO:0000256" key="4">
    <source>
        <dbReference type="PROSITE-ProRule" id="PRU00335"/>
    </source>
</evidence>
<dbReference type="SUPFAM" id="SSF46689">
    <property type="entry name" value="Homeodomain-like"/>
    <property type="match status" value="1"/>
</dbReference>
<dbReference type="Pfam" id="PF00440">
    <property type="entry name" value="TetR_N"/>
    <property type="match status" value="1"/>
</dbReference>
<dbReference type="RefSeq" id="WP_094028035.1">
    <property type="nucleotide sequence ID" value="NZ_NGAF01000027.1"/>
</dbReference>
<keyword evidence="2 4" id="KW-0238">DNA-binding</keyword>
<dbReference type="PROSITE" id="PS50977">
    <property type="entry name" value="HTH_TETR_2"/>
    <property type="match status" value="1"/>
</dbReference>
<accession>A0A231GVW1</accession>
<dbReference type="InterPro" id="IPR001647">
    <property type="entry name" value="HTH_TetR"/>
</dbReference>
<dbReference type="AlphaFoldDB" id="A0A231GVW1"/>
<evidence type="ECO:0000259" key="5">
    <source>
        <dbReference type="PROSITE" id="PS50977"/>
    </source>
</evidence>
<protein>
    <submittedName>
        <fullName evidence="6">HTH-type transcriptional repressor KstR2</fullName>
    </submittedName>
</protein>
<feature type="DNA-binding region" description="H-T-H motif" evidence="4">
    <location>
        <begin position="38"/>
        <end position="57"/>
    </location>
</feature>
<evidence type="ECO:0000256" key="3">
    <source>
        <dbReference type="ARBA" id="ARBA00023163"/>
    </source>
</evidence>
<proteinExistence type="predicted"/>
<gene>
    <name evidence="6" type="primary">kstR2_12</name>
    <name evidence="6" type="ORF">B7C42_07191</name>
</gene>
<evidence type="ECO:0000313" key="7">
    <source>
        <dbReference type="Proteomes" id="UP000215506"/>
    </source>
</evidence>
<keyword evidence="7" id="KW-1185">Reference proteome</keyword>
<organism evidence="6 7">
    <name type="scientific">Nocardia cerradoensis</name>
    <dbReference type="NCBI Taxonomy" id="85688"/>
    <lineage>
        <taxon>Bacteria</taxon>
        <taxon>Bacillati</taxon>
        <taxon>Actinomycetota</taxon>
        <taxon>Actinomycetes</taxon>
        <taxon>Mycobacteriales</taxon>
        <taxon>Nocardiaceae</taxon>
        <taxon>Nocardia</taxon>
    </lineage>
</organism>
<keyword evidence="3" id="KW-0804">Transcription</keyword>
<evidence type="ECO:0000256" key="2">
    <source>
        <dbReference type="ARBA" id="ARBA00023125"/>
    </source>
</evidence>
<dbReference type="GO" id="GO:0003700">
    <property type="term" value="F:DNA-binding transcription factor activity"/>
    <property type="evidence" value="ECO:0007669"/>
    <property type="project" value="TreeGrafter"/>
</dbReference>
<dbReference type="InterPro" id="IPR023772">
    <property type="entry name" value="DNA-bd_HTH_TetR-type_CS"/>
</dbReference>
<dbReference type="PRINTS" id="PR00455">
    <property type="entry name" value="HTHTETR"/>
</dbReference>
<dbReference type="PANTHER" id="PTHR30055">
    <property type="entry name" value="HTH-TYPE TRANSCRIPTIONAL REGULATOR RUTR"/>
    <property type="match status" value="1"/>
</dbReference>
<feature type="domain" description="HTH tetR-type" evidence="5">
    <location>
        <begin position="15"/>
        <end position="75"/>
    </location>
</feature>
<dbReference type="GO" id="GO:0000976">
    <property type="term" value="F:transcription cis-regulatory region binding"/>
    <property type="evidence" value="ECO:0007669"/>
    <property type="project" value="TreeGrafter"/>
</dbReference>
<dbReference type="GO" id="GO:0045892">
    <property type="term" value="P:negative regulation of DNA-templated transcription"/>
    <property type="evidence" value="ECO:0007669"/>
    <property type="project" value="UniProtKB-ARBA"/>
</dbReference>
<keyword evidence="1" id="KW-0805">Transcription regulation</keyword>